<dbReference type="InterPro" id="IPR011009">
    <property type="entry name" value="Kinase-like_dom_sf"/>
</dbReference>
<proteinExistence type="predicted"/>
<dbReference type="Pfam" id="PF08263">
    <property type="entry name" value="LRRNT_2"/>
    <property type="match status" value="1"/>
</dbReference>
<evidence type="ECO:0000313" key="16">
    <source>
        <dbReference type="EMBL" id="KAK9292340.1"/>
    </source>
</evidence>
<keyword evidence="4" id="KW-0433">Leucine-rich repeat</keyword>
<comment type="subcellular location">
    <subcellularLocation>
        <location evidence="1">Membrane</location>
    </subcellularLocation>
</comment>
<evidence type="ECO:0000256" key="8">
    <source>
        <dbReference type="ARBA" id="ARBA00022741"/>
    </source>
</evidence>
<reference evidence="16 17" key="1">
    <citation type="journal article" date="2024" name="Plant J.">
        <title>Genome sequences and population genomics reveal climatic adaptation and genomic divergence between two closely related sweetgum species.</title>
        <authorList>
            <person name="Xu W.Q."/>
            <person name="Ren C.Q."/>
            <person name="Zhang X.Y."/>
            <person name="Comes H.P."/>
            <person name="Liu X.H."/>
            <person name="Li Y.G."/>
            <person name="Kettle C.J."/>
            <person name="Jalonen R."/>
            <person name="Gaisberger H."/>
            <person name="Ma Y.Z."/>
            <person name="Qiu Y.X."/>
        </authorList>
    </citation>
    <scope>NUCLEOTIDE SEQUENCE [LARGE SCALE GENOMIC DNA]</scope>
    <source>
        <strain evidence="16">Hangzhou</strain>
    </source>
</reference>
<comment type="catalytic activity">
    <reaction evidence="13">
        <text>L-seryl-[protein] + ATP = O-phospho-L-seryl-[protein] + ADP + H(+)</text>
        <dbReference type="Rhea" id="RHEA:17989"/>
        <dbReference type="Rhea" id="RHEA-COMP:9863"/>
        <dbReference type="Rhea" id="RHEA-COMP:11604"/>
        <dbReference type="ChEBI" id="CHEBI:15378"/>
        <dbReference type="ChEBI" id="CHEBI:29999"/>
        <dbReference type="ChEBI" id="CHEBI:30616"/>
        <dbReference type="ChEBI" id="CHEBI:83421"/>
        <dbReference type="ChEBI" id="CHEBI:456216"/>
        <dbReference type="EC" id="2.7.11.1"/>
    </reaction>
</comment>
<name>A0AAP0SCX1_LIQFO</name>
<dbReference type="Proteomes" id="UP001415857">
    <property type="component" value="Unassembled WGS sequence"/>
</dbReference>
<sequence length="261" mass="28658">MASLSVNTFSDYQFVVFRVLLFFILVLASSSKVAASTTSVARGVLQEEKEAGALLSWKAGLNSQSQIFLSSWVGSSLCNWLGVTCDGSKSITHLNLSSSGLRGTLHSLSFSSFPNLRILDLRENSLYGTIPPCIELAYTMKVTEKCDVYSFGVVTLEVIMGRYPGDLILSVASPPSSIHHHVLLKDVLDQRLSPPTDQVTTDVIFVAKLAFACLHANPQYRPTMRQVSQVLSSSQWPPLPMSFDKISLGQLYDIRCSTSRE</sequence>
<evidence type="ECO:0000256" key="13">
    <source>
        <dbReference type="ARBA" id="ARBA00048679"/>
    </source>
</evidence>
<dbReference type="Gene3D" id="3.80.10.10">
    <property type="entry name" value="Ribonuclease Inhibitor"/>
    <property type="match status" value="1"/>
</dbReference>
<evidence type="ECO:0000256" key="12">
    <source>
        <dbReference type="ARBA" id="ARBA00047899"/>
    </source>
</evidence>
<dbReference type="InterPro" id="IPR051420">
    <property type="entry name" value="Ser_Thr_Kinases_DiverseReg"/>
</dbReference>
<keyword evidence="3" id="KW-0723">Serine/threonine-protein kinase</keyword>
<dbReference type="InterPro" id="IPR032675">
    <property type="entry name" value="LRR_dom_sf"/>
</dbReference>
<dbReference type="Gene3D" id="1.10.510.10">
    <property type="entry name" value="Transferase(Phosphotransferase) domain 1"/>
    <property type="match status" value="1"/>
</dbReference>
<evidence type="ECO:0000259" key="14">
    <source>
        <dbReference type="Pfam" id="PF07714"/>
    </source>
</evidence>
<evidence type="ECO:0000256" key="9">
    <source>
        <dbReference type="ARBA" id="ARBA00022777"/>
    </source>
</evidence>
<evidence type="ECO:0000256" key="1">
    <source>
        <dbReference type="ARBA" id="ARBA00004370"/>
    </source>
</evidence>
<dbReference type="AlphaFoldDB" id="A0AAP0SCX1"/>
<comment type="caution">
    <text evidence="16">The sequence shown here is derived from an EMBL/GenBank/DDBJ whole genome shotgun (WGS) entry which is preliminary data.</text>
</comment>
<evidence type="ECO:0000256" key="6">
    <source>
        <dbReference type="ARBA" id="ARBA00022729"/>
    </source>
</evidence>
<evidence type="ECO:0000256" key="7">
    <source>
        <dbReference type="ARBA" id="ARBA00022737"/>
    </source>
</evidence>
<dbReference type="InterPro" id="IPR001245">
    <property type="entry name" value="Ser-Thr/Tyr_kinase_cat_dom"/>
</dbReference>
<organism evidence="16 17">
    <name type="scientific">Liquidambar formosana</name>
    <name type="common">Formosan gum</name>
    <dbReference type="NCBI Taxonomy" id="63359"/>
    <lineage>
        <taxon>Eukaryota</taxon>
        <taxon>Viridiplantae</taxon>
        <taxon>Streptophyta</taxon>
        <taxon>Embryophyta</taxon>
        <taxon>Tracheophyta</taxon>
        <taxon>Spermatophyta</taxon>
        <taxon>Magnoliopsida</taxon>
        <taxon>eudicotyledons</taxon>
        <taxon>Gunneridae</taxon>
        <taxon>Pentapetalae</taxon>
        <taxon>Saxifragales</taxon>
        <taxon>Altingiaceae</taxon>
        <taxon>Liquidambar</taxon>
    </lineage>
</organism>
<keyword evidence="8" id="KW-0547">Nucleotide-binding</keyword>
<evidence type="ECO:0000256" key="10">
    <source>
        <dbReference type="ARBA" id="ARBA00022840"/>
    </source>
</evidence>
<accession>A0AAP0SCX1</accession>
<evidence type="ECO:0000256" key="3">
    <source>
        <dbReference type="ARBA" id="ARBA00022527"/>
    </source>
</evidence>
<evidence type="ECO:0000259" key="15">
    <source>
        <dbReference type="Pfam" id="PF08263"/>
    </source>
</evidence>
<dbReference type="SUPFAM" id="SSF56112">
    <property type="entry name" value="Protein kinase-like (PK-like)"/>
    <property type="match status" value="1"/>
</dbReference>
<evidence type="ECO:0000256" key="2">
    <source>
        <dbReference type="ARBA" id="ARBA00012513"/>
    </source>
</evidence>
<dbReference type="GO" id="GO:0004674">
    <property type="term" value="F:protein serine/threonine kinase activity"/>
    <property type="evidence" value="ECO:0007669"/>
    <property type="project" value="UniProtKB-KW"/>
</dbReference>
<keyword evidence="6" id="KW-0732">Signal</keyword>
<keyword evidence="9" id="KW-0418">Kinase</keyword>
<feature type="domain" description="Leucine-rich repeat-containing N-terminal plant-type" evidence="15">
    <location>
        <begin position="49"/>
        <end position="86"/>
    </location>
</feature>
<feature type="domain" description="Serine-threonine/tyrosine-protein kinase catalytic" evidence="14">
    <location>
        <begin position="134"/>
        <end position="230"/>
    </location>
</feature>
<keyword evidence="5" id="KW-0808">Transferase</keyword>
<evidence type="ECO:0000256" key="5">
    <source>
        <dbReference type="ARBA" id="ARBA00022679"/>
    </source>
</evidence>
<gene>
    <name evidence="16" type="ORF">L1049_020306</name>
</gene>
<keyword evidence="7" id="KW-0677">Repeat</keyword>
<dbReference type="InterPro" id="IPR013210">
    <property type="entry name" value="LRR_N_plant-typ"/>
</dbReference>
<dbReference type="GO" id="GO:0016020">
    <property type="term" value="C:membrane"/>
    <property type="evidence" value="ECO:0007669"/>
    <property type="project" value="UniProtKB-SubCell"/>
</dbReference>
<dbReference type="FunFam" id="3.80.10.10:FF:000400">
    <property type="entry name" value="Nuclear pore complex protein NUP107"/>
    <property type="match status" value="1"/>
</dbReference>
<dbReference type="PANTHER" id="PTHR48005:SF72">
    <property type="entry name" value="REPEAT RECEPTOR-LIKE PROTEIN KINASE FAMILY PROTEIN, PUTATIVE-RELATED"/>
    <property type="match status" value="1"/>
</dbReference>
<dbReference type="EC" id="2.7.11.1" evidence="2"/>
<evidence type="ECO:0000313" key="17">
    <source>
        <dbReference type="Proteomes" id="UP001415857"/>
    </source>
</evidence>
<comment type="catalytic activity">
    <reaction evidence="12">
        <text>L-threonyl-[protein] + ATP = O-phospho-L-threonyl-[protein] + ADP + H(+)</text>
        <dbReference type="Rhea" id="RHEA:46608"/>
        <dbReference type="Rhea" id="RHEA-COMP:11060"/>
        <dbReference type="Rhea" id="RHEA-COMP:11605"/>
        <dbReference type="ChEBI" id="CHEBI:15378"/>
        <dbReference type="ChEBI" id="CHEBI:30013"/>
        <dbReference type="ChEBI" id="CHEBI:30616"/>
        <dbReference type="ChEBI" id="CHEBI:61977"/>
        <dbReference type="ChEBI" id="CHEBI:456216"/>
        <dbReference type="EC" id="2.7.11.1"/>
    </reaction>
</comment>
<dbReference type="SUPFAM" id="SSF52058">
    <property type="entry name" value="L domain-like"/>
    <property type="match status" value="1"/>
</dbReference>
<evidence type="ECO:0000256" key="11">
    <source>
        <dbReference type="ARBA" id="ARBA00023136"/>
    </source>
</evidence>
<keyword evidence="10" id="KW-0067">ATP-binding</keyword>
<keyword evidence="17" id="KW-1185">Reference proteome</keyword>
<evidence type="ECO:0000256" key="4">
    <source>
        <dbReference type="ARBA" id="ARBA00022614"/>
    </source>
</evidence>
<keyword evidence="11" id="KW-0472">Membrane</keyword>
<protein>
    <recommendedName>
        <fullName evidence="2">non-specific serine/threonine protein kinase</fullName>
        <ecNumber evidence="2">2.7.11.1</ecNumber>
    </recommendedName>
</protein>
<dbReference type="GO" id="GO:0005524">
    <property type="term" value="F:ATP binding"/>
    <property type="evidence" value="ECO:0007669"/>
    <property type="project" value="UniProtKB-KW"/>
</dbReference>
<dbReference type="EMBL" id="JBBPBK010000001">
    <property type="protein sequence ID" value="KAK9292340.1"/>
    <property type="molecule type" value="Genomic_DNA"/>
</dbReference>
<dbReference type="PANTHER" id="PTHR48005">
    <property type="entry name" value="LEUCINE RICH REPEAT KINASE 2"/>
    <property type="match status" value="1"/>
</dbReference>
<dbReference type="Pfam" id="PF07714">
    <property type="entry name" value="PK_Tyr_Ser-Thr"/>
    <property type="match status" value="1"/>
</dbReference>